<feature type="region of interest" description="Disordered" evidence="1">
    <location>
        <begin position="707"/>
        <end position="747"/>
    </location>
</feature>
<comment type="caution">
    <text evidence="2">The sequence shown here is derived from an EMBL/GenBank/DDBJ whole genome shotgun (WGS) entry which is preliminary data.</text>
</comment>
<dbReference type="EMBL" id="JAEFCI010003927">
    <property type="protein sequence ID" value="KAG5461261.1"/>
    <property type="molecule type" value="Genomic_DNA"/>
</dbReference>
<evidence type="ECO:0000313" key="2">
    <source>
        <dbReference type="EMBL" id="KAG5461261.1"/>
    </source>
</evidence>
<sequence length="747" mass="80875">MSNLYFCISSYRATESVRPQWGHEYLATTSRNVNGPASLPVSQPPLTVLRHPLDVGMRGLRDVLKRHLPPLSGSGRAGFQLLFPPLPPLLGQGVQLGSDLGVAGEIGGLVCFGGDLLESQPAALVDRGGAFLVLAEPAEHALLELGVQPLADLGVLFQIGRLVGLGRDVHERRLPALVGRFEPGLPLARPRGAVFGAALLQLPPAPRVPGPRQRLVRPRRDVFDRRAPHLGRVVRAARQPLGVLPRFLGVGGVDGLLVFEDAVGVVKGFRAAEAILQRRLVDLLGVLLPQAVQFGRAVKGRLFLPGGRGLPGRPAGRRVVRAGGRVRRARARPPEFFGVVPFGVQQLLLPPGDLLPQPLALRLPLRVLVQARHLPGPLSLLLKLQLAVNLRLRKPGVQQLRLPEGDLVGQGAQPPLRQLALLAHPRPGRFGGDVVQRRPAPPVAGRGRLANLLFLGVARRRLRVRDLRHLLGCYGRAPFGGAELPPLRSPQQGRPARTQRPRSRTEEDQPPPGTTAKTLCRGKWKGAFRKVDRRKNRSRRARPFAEKRGRGRGRIVLPNDDSDRLGRAQPGISASAAVRADLLRQGARVPPELPGQKEAETPLLAQAGTRQAARTRSSVRRHEQQSFPACSASRRARCSRVHGGAAAFDTTAEAGAGARSAGFAPRVKRPVRRQRLPQGGSVETWLLRERWSLVFCILPGSPCIKCRAPSNDSGPVEPRLRENEKPAASQRGLASKQTGNAGCNRSR</sequence>
<proteinExistence type="predicted"/>
<dbReference type="AlphaFoldDB" id="A0A8H7ZXH8"/>
<evidence type="ECO:0000313" key="3">
    <source>
        <dbReference type="Proteomes" id="UP000673691"/>
    </source>
</evidence>
<feature type="compositionally biased region" description="Polar residues" evidence="1">
    <location>
        <begin position="735"/>
        <end position="747"/>
    </location>
</feature>
<evidence type="ECO:0000256" key="1">
    <source>
        <dbReference type="SAM" id="MobiDB-lite"/>
    </source>
</evidence>
<name>A0A8H7ZXH8_9FUNG</name>
<gene>
    <name evidence="2" type="ORF">BJ554DRAFT_6570</name>
</gene>
<organism evidence="2 3">
    <name type="scientific">Olpidium bornovanus</name>
    <dbReference type="NCBI Taxonomy" id="278681"/>
    <lineage>
        <taxon>Eukaryota</taxon>
        <taxon>Fungi</taxon>
        <taxon>Fungi incertae sedis</taxon>
        <taxon>Olpidiomycota</taxon>
        <taxon>Olpidiomycotina</taxon>
        <taxon>Olpidiomycetes</taxon>
        <taxon>Olpidiales</taxon>
        <taxon>Olpidiaceae</taxon>
        <taxon>Olpidium</taxon>
    </lineage>
</organism>
<feature type="region of interest" description="Disordered" evidence="1">
    <location>
        <begin position="481"/>
        <end position="568"/>
    </location>
</feature>
<keyword evidence="3" id="KW-1185">Reference proteome</keyword>
<reference evidence="2 3" key="1">
    <citation type="journal article" name="Sci. Rep.">
        <title>Genome-scale phylogenetic analyses confirm Olpidium as the closest living zoosporic fungus to the non-flagellated, terrestrial fungi.</title>
        <authorList>
            <person name="Chang Y."/>
            <person name="Rochon D."/>
            <person name="Sekimoto S."/>
            <person name="Wang Y."/>
            <person name="Chovatia M."/>
            <person name="Sandor L."/>
            <person name="Salamov A."/>
            <person name="Grigoriev I.V."/>
            <person name="Stajich J.E."/>
            <person name="Spatafora J.W."/>
        </authorList>
    </citation>
    <scope>NUCLEOTIDE SEQUENCE [LARGE SCALE GENOMIC DNA]</scope>
    <source>
        <strain evidence="2">S191</strain>
    </source>
</reference>
<feature type="compositionally biased region" description="Basic residues" evidence="1">
    <location>
        <begin position="520"/>
        <end position="542"/>
    </location>
</feature>
<dbReference type="Proteomes" id="UP000673691">
    <property type="component" value="Unassembled WGS sequence"/>
</dbReference>
<protein>
    <submittedName>
        <fullName evidence="2">Uncharacterized protein</fullName>
    </submittedName>
</protein>
<accession>A0A8H7ZXH8</accession>